<gene>
    <name evidence="7" type="ORF">IV203_007386</name>
</gene>
<dbReference type="PANTHER" id="PTHR24205">
    <property type="entry name" value="FOUR AND A HALF LIM DOMAINS PROTEIN"/>
    <property type="match status" value="1"/>
</dbReference>
<keyword evidence="1 5" id="KW-0479">Metal-binding</keyword>
<evidence type="ECO:0000256" key="1">
    <source>
        <dbReference type="ARBA" id="ARBA00022723"/>
    </source>
</evidence>
<dbReference type="Proteomes" id="UP000693970">
    <property type="component" value="Unassembled WGS sequence"/>
</dbReference>
<dbReference type="OrthoDB" id="1112565at2759"/>
<dbReference type="PANTHER" id="PTHR24205:SF16">
    <property type="entry name" value="GH01042P-RELATED"/>
    <property type="match status" value="1"/>
</dbReference>
<protein>
    <submittedName>
        <fullName evidence="7">LIM domain containing protein</fullName>
    </submittedName>
</protein>
<evidence type="ECO:0000256" key="5">
    <source>
        <dbReference type="PROSITE-ProRule" id="PRU00125"/>
    </source>
</evidence>
<evidence type="ECO:0000256" key="2">
    <source>
        <dbReference type="ARBA" id="ARBA00022737"/>
    </source>
</evidence>
<evidence type="ECO:0000256" key="4">
    <source>
        <dbReference type="ARBA" id="ARBA00023038"/>
    </source>
</evidence>
<organism evidence="7 8">
    <name type="scientific">Nitzschia inconspicua</name>
    <dbReference type="NCBI Taxonomy" id="303405"/>
    <lineage>
        <taxon>Eukaryota</taxon>
        <taxon>Sar</taxon>
        <taxon>Stramenopiles</taxon>
        <taxon>Ochrophyta</taxon>
        <taxon>Bacillariophyta</taxon>
        <taxon>Bacillariophyceae</taxon>
        <taxon>Bacillariophycidae</taxon>
        <taxon>Bacillariales</taxon>
        <taxon>Bacillariaceae</taxon>
        <taxon>Nitzschia</taxon>
    </lineage>
</organism>
<dbReference type="GO" id="GO:0046872">
    <property type="term" value="F:metal ion binding"/>
    <property type="evidence" value="ECO:0007669"/>
    <property type="project" value="UniProtKB-KW"/>
</dbReference>
<feature type="domain" description="LIM zinc-binding" evidence="6">
    <location>
        <begin position="73"/>
        <end position="137"/>
    </location>
</feature>
<dbReference type="InterPro" id="IPR001781">
    <property type="entry name" value="Znf_LIM"/>
</dbReference>
<dbReference type="PROSITE" id="PS50023">
    <property type="entry name" value="LIM_DOMAIN_2"/>
    <property type="match status" value="3"/>
</dbReference>
<feature type="domain" description="LIM zinc-binding" evidence="6">
    <location>
        <begin position="149"/>
        <end position="209"/>
    </location>
</feature>
<dbReference type="PROSITE" id="PS00478">
    <property type="entry name" value="LIM_DOMAIN_1"/>
    <property type="match status" value="2"/>
</dbReference>
<proteinExistence type="predicted"/>
<reference evidence="7" key="1">
    <citation type="journal article" date="2021" name="Sci. Rep.">
        <title>Diploid genomic architecture of Nitzschia inconspicua, an elite biomass production diatom.</title>
        <authorList>
            <person name="Oliver A."/>
            <person name="Podell S."/>
            <person name="Pinowska A."/>
            <person name="Traller J.C."/>
            <person name="Smith S.R."/>
            <person name="McClure R."/>
            <person name="Beliaev A."/>
            <person name="Bohutskyi P."/>
            <person name="Hill E.A."/>
            <person name="Rabines A."/>
            <person name="Zheng H."/>
            <person name="Allen L.Z."/>
            <person name="Kuo A."/>
            <person name="Grigoriev I.V."/>
            <person name="Allen A.E."/>
            <person name="Hazlebeck D."/>
            <person name="Allen E.E."/>
        </authorList>
    </citation>
    <scope>NUCLEOTIDE SEQUENCE</scope>
    <source>
        <strain evidence="7">Hildebrandi</strain>
    </source>
</reference>
<keyword evidence="2" id="KW-0677">Repeat</keyword>
<keyword evidence="4 5" id="KW-0440">LIM domain</keyword>
<sequence>MPAKLCAKCDKEFQPGESLLNALSKTWHTHCFVCGKCQKPFNTSGSFVMDGRGNPVHEECSTVAGQDDNGDLGDCPLCHKPLSGTEPIVSLGAGGQEKYHQRCFLCHKCHNPFQGTAFFMENGKPCHAECVGNETNMAKSAVQSLSSDKFCNGCGKEFEAYGSRRYVEDMGHFHPQCFVCNSCRTSLEGQFYVHPTTNEPTCQKCAIFF</sequence>
<dbReference type="Pfam" id="PF00412">
    <property type="entry name" value="LIM"/>
    <property type="match status" value="3"/>
</dbReference>
<keyword evidence="3 5" id="KW-0862">Zinc</keyword>
<dbReference type="CDD" id="cd08368">
    <property type="entry name" value="LIM"/>
    <property type="match status" value="1"/>
</dbReference>
<dbReference type="SMART" id="SM00132">
    <property type="entry name" value="LIM"/>
    <property type="match status" value="3"/>
</dbReference>
<accession>A0A9K3KFC6</accession>
<dbReference type="EMBL" id="JAGRRH010000025">
    <property type="protein sequence ID" value="KAG7342294.1"/>
    <property type="molecule type" value="Genomic_DNA"/>
</dbReference>
<evidence type="ECO:0000259" key="6">
    <source>
        <dbReference type="PROSITE" id="PS50023"/>
    </source>
</evidence>
<keyword evidence="8" id="KW-1185">Reference proteome</keyword>
<evidence type="ECO:0000313" key="8">
    <source>
        <dbReference type="Proteomes" id="UP000693970"/>
    </source>
</evidence>
<name>A0A9K3KFC6_9STRA</name>
<dbReference type="GO" id="GO:0005634">
    <property type="term" value="C:nucleus"/>
    <property type="evidence" value="ECO:0007669"/>
    <property type="project" value="TreeGrafter"/>
</dbReference>
<reference evidence="7" key="2">
    <citation type="submission" date="2021-04" db="EMBL/GenBank/DDBJ databases">
        <authorList>
            <person name="Podell S."/>
        </authorList>
    </citation>
    <scope>NUCLEOTIDE SEQUENCE</scope>
    <source>
        <strain evidence="7">Hildebrandi</strain>
    </source>
</reference>
<evidence type="ECO:0000313" key="7">
    <source>
        <dbReference type="EMBL" id="KAG7342294.1"/>
    </source>
</evidence>
<dbReference type="GO" id="GO:0003712">
    <property type="term" value="F:transcription coregulator activity"/>
    <property type="evidence" value="ECO:0007669"/>
    <property type="project" value="TreeGrafter"/>
</dbReference>
<comment type="caution">
    <text evidence="7">The sequence shown here is derived from an EMBL/GenBank/DDBJ whole genome shotgun (WGS) entry which is preliminary data.</text>
</comment>
<feature type="domain" description="LIM zinc-binding" evidence="6">
    <location>
        <begin position="4"/>
        <end position="67"/>
    </location>
</feature>
<dbReference type="AlphaFoldDB" id="A0A9K3KFC6"/>
<evidence type="ECO:0000256" key="3">
    <source>
        <dbReference type="ARBA" id="ARBA00022833"/>
    </source>
</evidence>